<dbReference type="InterPro" id="IPR050791">
    <property type="entry name" value="Aldo-Keto_reductase"/>
</dbReference>
<protein>
    <submittedName>
        <fullName evidence="3">NADP-dependent oxidoreductase domain-containing protein</fullName>
    </submittedName>
</protein>
<name>A0AAD6UV45_9AGAR</name>
<evidence type="ECO:0000259" key="2">
    <source>
        <dbReference type="Pfam" id="PF00248"/>
    </source>
</evidence>
<accession>A0AAD6UV45</accession>
<organism evidence="3 4">
    <name type="scientific">Mycena pura</name>
    <dbReference type="NCBI Taxonomy" id="153505"/>
    <lineage>
        <taxon>Eukaryota</taxon>
        <taxon>Fungi</taxon>
        <taxon>Dikarya</taxon>
        <taxon>Basidiomycota</taxon>
        <taxon>Agaricomycotina</taxon>
        <taxon>Agaricomycetes</taxon>
        <taxon>Agaricomycetidae</taxon>
        <taxon>Agaricales</taxon>
        <taxon>Marasmiineae</taxon>
        <taxon>Mycenaceae</taxon>
        <taxon>Mycena</taxon>
    </lineage>
</organism>
<dbReference type="Gene3D" id="3.20.20.100">
    <property type="entry name" value="NADP-dependent oxidoreductase domain"/>
    <property type="match status" value="1"/>
</dbReference>
<keyword evidence="4" id="KW-1185">Reference proteome</keyword>
<dbReference type="SUPFAM" id="SSF51430">
    <property type="entry name" value="NAD(P)-linked oxidoreductase"/>
    <property type="match status" value="1"/>
</dbReference>
<dbReference type="AlphaFoldDB" id="A0AAD6UV45"/>
<proteinExistence type="predicted"/>
<feature type="domain" description="NADP-dependent oxidoreductase" evidence="2">
    <location>
        <begin position="15"/>
        <end position="201"/>
    </location>
</feature>
<dbReference type="Pfam" id="PF00248">
    <property type="entry name" value="Aldo_ket_red"/>
    <property type="match status" value="1"/>
</dbReference>
<evidence type="ECO:0000256" key="1">
    <source>
        <dbReference type="ARBA" id="ARBA00023002"/>
    </source>
</evidence>
<dbReference type="GO" id="GO:0005737">
    <property type="term" value="C:cytoplasm"/>
    <property type="evidence" value="ECO:0007669"/>
    <property type="project" value="TreeGrafter"/>
</dbReference>
<reference evidence="3" key="1">
    <citation type="submission" date="2023-03" db="EMBL/GenBank/DDBJ databases">
        <title>Massive genome expansion in bonnet fungi (Mycena s.s.) driven by repeated elements and novel gene families across ecological guilds.</title>
        <authorList>
            <consortium name="Lawrence Berkeley National Laboratory"/>
            <person name="Harder C.B."/>
            <person name="Miyauchi S."/>
            <person name="Viragh M."/>
            <person name="Kuo A."/>
            <person name="Thoen E."/>
            <person name="Andreopoulos B."/>
            <person name="Lu D."/>
            <person name="Skrede I."/>
            <person name="Drula E."/>
            <person name="Henrissat B."/>
            <person name="Morin E."/>
            <person name="Kohler A."/>
            <person name="Barry K."/>
            <person name="LaButti K."/>
            <person name="Morin E."/>
            <person name="Salamov A."/>
            <person name="Lipzen A."/>
            <person name="Mereny Z."/>
            <person name="Hegedus B."/>
            <person name="Baldrian P."/>
            <person name="Stursova M."/>
            <person name="Weitz H."/>
            <person name="Taylor A."/>
            <person name="Grigoriev I.V."/>
            <person name="Nagy L.G."/>
            <person name="Martin F."/>
            <person name="Kauserud H."/>
        </authorList>
    </citation>
    <scope>NUCLEOTIDE SEQUENCE</scope>
    <source>
        <strain evidence="3">9144</strain>
    </source>
</reference>
<sequence>MSPTRKIGNATFSAIGFGASSLSAQSAQRRLRGGAVQVVRCARRRCTFWDTAADVYGDSEDLIGKWRVFERTGKRADIFLATKCGFTIPDRTVDGTPAHVRAAAASSLKRLGVDAIDLLYLHACIRFIRVTVGAMAEFVKCVRLPSPLPSLPYVLTRPARATGIREGKANHLGLRSLRHHTLRRAYAVHPIAAVEVECSPFTGLGPGSRARRTTIHARLLTGQYKSPADLPPNDFRRMVPRYSAANFPSIVKLAAGLQALGAAQVALVWHQELHGRSVPPPCAHIFYLAENVTAGSQALAPADVQAVRAVAAAADAAHSDRYPSAIMGLIFCETPPLHA</sequence>
<dbReference type="EMBL" id="JARJCW010000112">
    <property type="protein sequence ID" value="KAJ7193033.1"/>
    <property type="molecule type" value="Genomic_DNA"/>
</dbReference>
<dbReference type="InterPro" id="IPR023210">
    <property type="entry name" value="NADP_OxRdtase_dom"/>
</dbReference>
<evidence type="ECO:0000313" key="4">
    <source>
        <dbReference type="Proteomes" id="UP001219525"/>
    </source>
</evidence>
<dbReference type="GO" id="GO:0016491">
    <property type="term" value="F:oxidoreductase activity"/>
    <property type="evidence" value="ECO:0007669"/>
    <property type="project" value="UniProtKB-KW"/>
</dbReference>
<dbReference type="Proteomes" id="UP001219525">
    <property type="component" value="Unassembled WGS sequence"/>
</dbReference>
<keyword evidence="1" id="KW-0560">Oxidoreductase</keyword>
<evidence type="ECO:0000313" key="3">
    <source>
        <dbReference type="EMBL" id="KAJ7193033.1"/>
    </source>
</evidence>
<dbReference type="PANTHER" id="PTHR43625:SF40">
    <property type="entry name" value="ALDO-KETO REDUCTASE YAKC [NADP(+)]"/>
    <property type="match status" value="1"/>
</dbReference>
<gene>
    <name evidence="3" type="ORF">GGX14DRAFT_577549</name>
</gene>
<dbReference type="PANTHER" id="PTHR43625">
    <property type="entry name" value="AFLATOXIN B1 ALDEHYDE REDUCTASE"/>
    <property type="match status" value="1"/>
</dbReference>
<comment type="caution">
    <text evidence="3">The sequence shown here is derived from an EMBL/GenBank/DDBJ whole genome shotgun (WGS) entry which is preliminary data.</text>
</comment>
<dbReference type="InterPro" id="IPR036812">
    <property type="entry name" value="NAD(P)_OxRdtase_dom_sf"/>
</dbReference>